<evidence type="ECO:0000313" key="2">
    <source>
        <dbReference type="EMBL" id="GAG36422.1"/>
    </source>
</evidence>
<organism evidence="2">
    <name type="scientific">marine sediment metagenome</name>
    <dbReference type="NCBI Taxonomy" id="412755"/>
    <lineage>
        <taxon>unclassified sequences</taxon>
        <taxon>metagenomes</taxon>
        <taxon>ecological metagenomes</taxon>
    </lineage>
</organism>
<feature type="transmembrane region" description="Helical" evidence="1">
    <location>
        <begin position="6"/>
        <end position="30"/>
    </location>
</feature>
<name>X0XM69_9ZZZZ</name>
<comment type="caution">
    <text evidence="2">The sequence shown here is derived from an EMBL/GenBank/DDBJ whole genome shotgun (WGS) entry which is preliminary data.</text>
</comment>
<dbReference type="AlphaFoldDB" id="X0XM69"/>
<sequence>MEQQIPVWALWVGPLVNIGLLIAGFAGLIYRAGQAQSDLSNLNNWMQHIADESDTNT</sequence>
<feature type="non-terminal residue" evidence="2">
    <location>
        <position position="57"/>
    </location>
</feature>
<keyword evidence="1" id="KW-0472">Membrane</keyword>
<gene>
    <name evidence="2" type="ORF">S01H1_65357</name>
</gene>
<keyword evidence="1" id="KW-0812">Transmembrane</keyword>
<accession>X0XM69</accession>
<protein>
    <submittedName>
        <fullName evidence="2">Uncharacterized protein</fullName>
    </submittedName>
</protein>
<evidence type="ECO:0000256" key="1">
    <source>
        <dbReference type="SAM" id="Phobius"/>
    </source>
</evidence>
<dbReference type="EMBL" id="BARS01043138">
    <property type="protein sequence ID" value="GAG36422.1"/>
    <property type="molecule type" value="Genomic_DNA"/>
</dbReference>
<proteinExistence type="predicted"/>
<keyword evidence="1" id="KW-1133">Transmembrane helix</keyword>
<reference evidence="2" key="1">
    <citation type="journal article" date="2014" name="Front. Microbiol.">
        <title>High frequency of phylogenetically diverse reductive dehalogenase-homologous genes in deep subseafloor sedimentary metagenomes.</title>
        <authorList>
            <person name="Kawai M."/>
            <person name="Futagami T."/>
            <person name="Toyoda A."/>
            <person name="Takaki Y."/>
            <person name="Nishi S."/>
            <person name="Hori S."/>
            <person name="Arai W."/>
            <person name="Tsubouchi T."/>
            <person name="Morono Y."/>
            <person name="Uchiyama I."/>
            <person name="Ito T."/>
            <person name="Fujiyama A."/>
            <person name="Inagaki F."/>
            <person name="Takami H."/>
        </authorList>
    </citation>
    <scope>NUCLEOTIDE SEQUENCE</scope>
    <source>
        <strain evidence="2">Expedition CK06-06</strain>
    </source>
</reference>